<feature type="chain" id="PRO_5042116810" description="Secreted protein" evidence="1">
    <location>
        <begin position="30"/>
        <end position="110"/>
    </location>
</feature>
<comment type="caution">
    <text evidence="2">The sequence shown here is derived from an EMBL/GenBank/DDBJ whole genome shotgun (WGS) entry which is preliminary data.</text>
</comment>
<organism evidence="2 3">
    <name type="scientific">Mycena albidolilacea</name>
    <dbReference type="NCBI Taxonomy" id="1033008"/>
    <lineage>
        <taxon>Eukaryota</taxon>
        <taxon>Fungi</taxon>
        <taxon>Dikarya</taxon>
        <taxon>Basidiomycota</taxon>
        <taxon>Agaricomycotina</taxon>
        <taxon>Agaricomycetes</taxon>
        <taxon>Agaricomycetidae</taxon>
        <taxon>Agaricales</taxon>
        <taxon>Marasmiineae</taxon>
        <taxon>Mycenaceae</taxon>
        <taxon>Mycena</taxon>
    </lineage>
</organism>
<sequence length="110" mass="11919">MLVSNSHFVLLLPSSLVLLAAPAVWQCRAITDQLTPALLIQLIMAAVRKKEPCHGGVHTKGGGLPGGMHRTWIWACLKCARFFSGGPGADTRVHIGCTCAQLRELARQYK</sequence>
<evidence type="ECO:0000313" key="2">
    <source>
        <dbReference type="EMBL" id="KAJ7353655.1"/>
    </source>
</evidence>
<keyword evidence="1" id="KW-0732">Signal</keyword>
<dbReference type="AlphaFoldDB" id="A0AAD7EWZ6"/>
<accession>A0AAD7EWZ6</accession>
<evidence type="ECO:0000313" key="3">
    <source>
        <dbReference type="Proteomes" id="UP001218218"/>
    </source>
</evidence>
<proteinExistence type="predicted"/>
<evidence type="ECO:0000256" key="1">
    <source>
        <dbReference type="SAM" id="SignalP"/>
    </source>
</evidence>
<dbReference type="Proteomes" id="UP001218218">
    <property type="component" value="Unassembled WGS sequence"/>
</dbReference>
<keyword evidence="3" id="KW-1185">Reference proteome</keyword>
<evidence type="ECO:0008006" key="4">
    <source>
        <dbReference type="Google" id="ProtNLM"/>
    </source>
</evidence>
<reference evidence="2" key="1">
    <citation type="submission" date="2023-03" db="EMBL/GenBank/DDBJ databases">
        <title>Massive genome expansion in bonnet fungi (Mycena s.s.) driven by repeated elements and novel gene families across ecological guilds.</title>
        <authorList>
            <consortium name="Lawrence Berkeley National Laboratory"/>
            <person name="Harder C.B."/>
            <person name="Miyauchi S."/>
            <person name="Viragh M."/>
            <person name="Kuo A."/>
            <person name="Thoen E."/>
            <person name="Andreopoulos B."/>
            <person name="Lu D."/>
            <person name="Skrede I."/>
            <person name="Drula E."/>
            <person name="Henrissat B."/>
            <person name="Morin E."/>
            <person name="Kohler A."/>
            <person name="Barry K."/>
            <person name="LaButti K."/>
            <person name="Morin E."/>
            <person name="Salamov A."/>
            <person name="Lipzen A."/>
            <person name="Mereny Z."/>
            <person name="Hegedus B."/>
            <person name="Baldrian P."/>
            <person name="Stursova M."/>
            <person name="Weitz H."/>
            <person name="Taylor A."/>
            <person name="Grigoriev I.V."/>
            <person name="Nagy L.G."/>
            <person name="Martin F."/>
            <person name="Kauserud H."/>
        </authorList>
    </citation>
    <scope>NUCLEOTIDE SEQUENCE</scope>
    <source>
        <strain evidence="2">CBHHK002</strain>
    </source>
</reference>
<protein>
    <recommendedName>
        <fullName evidence="4">Secreted protein</fullName>
    </recommendedName>
</protein>
<dbReference type="EMBL" id="JARIHO010000011">
    <property type="protein sequence ID" value="KAJ7353655.1"/>
    <property type="molecule type" value="Genomic_DNA"/>
</dbReference>
<name>A0AAD7EWZ6_9AGAR</name>
<gene>
    <name evidence="2" type="ORF">DFH08DRAFT_805175</name>
</gene>
<feature type="signal peptide" evidence="1">
    <location>
        <begin position="1"/>
        <end position="29"/>
    </location>
</feature>